<dbReference type="OrthoDB" id="444127at2759"/>
<accession>A0A4Y9ZAX3</accession>
<dbReference type="Gene3D" id="1.10.150.720">
    <property type="entry name" value="Haloacid dehalogenase-like hydrolase"/>
    <property type="match status" value="1"/>
</dbReference>
<evidence type="ECO:0000313" key="1">
    <source>
        <dbReference type="EMBL" id="TFY71702.1"/>
    </source>
</evidence>
<dbReference type="Proteomes" id="UP000298327">
    <property type="component" value="Unassembled WGS sequence"/>
</dbReference>
<dbReference type="SUPFAM" id="SSF56784">
    <property type="entry name" value="HAD-like"/>
    <property type="match status" value="1"/>
</dbReference>
<dbReference type="AlphaFoldDB" id="A0A4Y9ZAX3"/>
<protein>
    <recommendedName>
        <fullName evidence="3">Haloacid dehalogenase-like hydrolase domain-containing protein 3</fullName>
    </recommendedName>
</protein>
<dbReference type="InterPro" id="IPR044924">
    <property type="entry name" value="HAD-SF_hydro_IA_REG-2-like_cap"/>
</dbReference>
<comment type="caution">
    <text evidence="1">The sequence shown here is derived from an EMBL/GenBank/DDBJ whole genome shotgun (WGS) entry which is preliminary data.</text>
</comment>
<dbReference type="NCBIfam" id="TIGR01549">
    <property type="entry name" value="HAD-SF-IA-v1"/>
    <property type="match status" value="1"/>
</dbReference>
<dbReference type="InterPro" id="IPR006439">
    <property type="entry name" value="HAD-SF_hydro_IA"/>
</dbReference>
<keyword evidence="2" id="KW-1185">Reference proteome</keyword>
<dbReference type="SFLD" id="SFLDS00003">
    <property type="entry name" value="Haloacid_Dehalogenase"/>
    <property type="match status" value="1"/>
</dbReference>
<gene>
    <name evidence="1" type="ORF">EVG20_g1304</name>
</gene>
<evidence type="ECO:0000313" key="2">
    <source>
        <dbReference type="Proteomes" id="UP000298327"/>
    </source>
</evidence>
<organism evidence="1 2">
    <name type="scientific">Dentipellis fragilis</name>
    <dbReference type="NCBI Taxonomy" id="205917"/>
    <lineage>
        <taxon>Eukaryota</taxon>
        <taxon>Fungi</taxon>
        <taxon>Dikarya</taxon>
        <taxon>Basidiomycota</taxon>
        <taxon>Agaricomycotina</taxon>
        <taxon>Agaricomycetes</taxon>
        <taxon>Russulales</taxon>
        <taxon>Hericiaceae</taxon>
        <taxon>Dentipellis</taxon>
    </lineage>
</organism>
<dbReference type="SFLD" id="SFLDG01129">
    <property type="entry name" value="C1.5:_HAD__Beta-PGM__Phosphata"/>
    <property type="match status" value="1"/>
</dbReference>
<dbReference type="PANTHER" id="PTHR46191">
    <property type="match status" value="1"/>
</dbReference>
<evidence type="ECO:0008006" key="3">
    <source>
        <dbReference type="Google" id="ProtNLM"/>
    </source>
</evidence>
<sequence>MSPAPSQERRADVPAHFPYILAARARPPPRPPFRTVLYPRATALLGMHPVDCHAELEFGPFGTALGHLAVAVEGAELGGEHWALGMPELVEHLGPPEAGDDSTMIRLVTFDALHTLLTPRLPIYTQYAQIFEPFLGSLPPPAIKRSFQLALAELQRTQPAYAEGATGFWTAVIQRTAVGAGADPKAVERYLPEIVPTLLKRFSSAEGYKLFDDALRVVRTLKGDGVQTGLVTNADSRILAAMEDLGILQHFSPVVVSEYEGIEKPALEVFQRACERGGIAPGEALHVGDELEADYHGAQRAGMQALLLRREGPEGEGAHKQEGEDLSGVSVVSSLDNIVDFVRRSRKS</sequence>
<dbReference type="EMBL" id="SEOQ01000040">
    <property type="protein sequence ID" value="TFY71702.1"/>
    <property type="molecule type" value="Genomic_DNA"/>
</dbReference>
<name>A0A4Y9ZAX3_9AGAM</name>
<dbReference type="GO" id="GO:0016791">
    <property type="term" value="F:phosphatase activity"/>
    <property type="evidence" value="ECO:0007669"/>
    <property type="project" value="UniProtKB-ARBA"/>
</dbReference>
<dbReference type="STRING" id="205917.A0A4Y9ZAX3"/>
<reference evidence="1 2" key="1">
    <citation type="submission" date="2019-02" db="EMBL/GenBank/DDBJ databases">
        <title>Genome sequencing of the rare red list fungi Dentipellis fragilis.</title>
        <authorList>
            <person name="Buettner E."/>
            <person name="Kellner H."/>
        </authorList>
    </citation>
    <scope>NUCLEOTIDE SEQUENCE [LARGE SCALE GENOMIC DNA]</scope>
    <source>
        <strain evidence="1 2">DSM 105465</strain>
    </source>
</reference>
<dbReference type="Gene3D" id="3.40.50.1000">
    <property type="entry name" value="HAD superfamily/HAD-like"/>
    <property type="match status" value="1"/>
</dbReference>
<dbReference type="InterPro" id="IPR051828">
    <property type="entry name" value="HAD-like_hydrolase_domain"/>
</dbReference>
<dbReference type="Pfam" id="PF00702">
    <property type="entry name" value="Hydrolase"/>
    <property type="match status" value="1"/>
</dbReference>
<dbReference type="InterPro" id="IPR023214">
    <property type="entry name" value="HAD_sf"/>
</dbReference>
<dbReference type="PANTHER" id="PTHR46191:SF2">
    <property type="entry name" value="HALOACID DEHALOGENASE-LIKE HYDROLASE DOMAIN-CONTAINING PROTEIN 3"/>
    <property type="match status" value="1"/>
</dbReference>
<proteinExistence type="predicted"/>
<dbReference type="GO" id="GO:0005634">
    <property type="term" value="C:nucleus"/>
    <property type="evidence" value="ECO:0007669"/>
    <property type="project" value="TreeGrafter"/>
</dbReference>
<dbReference type="InterPro" id="IPR036412">
    <property type="entry name" value="HAD-like_sf"/>
</dbReference>